<gene>
    <name evidence="1" type="ORF">D6C78_08027</name>
</gene>
<sequence>MPLGFGALKKLSRKVRPKVVNMTEESAPFDILDDPEKVSDVWRYFARNLWLRRGRDVAAGTRYFACGVSNDGDEQPTTTFTCNLIPRDRSIEIEEIADLCLAIASALVLHHEEYKCRCDFDVLCRGKTTQQTRRLCYAAKFTAEEVRVRMEKHNQLCRCKCFDNMLPQGLIVRRV</sequence>
<proteinExistence type="predicted"/>
<evidence type="ECO:0000313" key="2">
    <source>
        <dbReference type="Proteomes" id="UP000308724"/>
    </source>
</evidence>
<dbReference type="Proteomes" id="UP000308724">
    <property type="component" value="Unassembled WGS sequence"/>
</dbReference>
<evidence type="ECO:0000313" key="1">
    <source>
        <dbReference type="EMBL" id="TIA32752.1"/>
    </source>
</evidence>
<comment type="caution">
    <text evidence="1">The sequence shown here is derived from an EMBL/GenBank/DDBJ whole genome shotgun (WGS) entry which is preliminary data.</text>
</comment>
<organism evidence="1 2">
    <name type="scientific">Aureobasidium pullulans</name>
    <name type="common">Black yeast</name>
    <name type="synonym">Pullularia pullulans</name>
    <dbReference type="NCBI Taxonomy" id="5580"/>
    <lineage>
        <taxon>Eukaryota</taxon>
        <taxon>Fungi</taxon>
        <taxon>Dikarya</taxon>
        <taxon>Ascomycota</taxon>
        <taxon>Pezizomycotina</taxon>
        <taxon>Dothideomycetes</taxon>
        <taxon>Dothideomycetidae</taxon>
        <taxon>Dothideales</taxon>
        <taxon>Saccotheciaceae</taxon>
        <taxon>Aureobasidium</taxon>
    </lineage>
</organism>
<dbReference type="AlphaFoldDB" id="A0A4T0BMQ3"/>
<dbReference type="EMBL" id="QZBZ01000224">
    <property type="protein sequence ID" value="TIA32752.1"/>
    <property type="molecule type" value="Genomic_DNA"/>
</dbReference>
<name>A0A4T0BMQ3_AURPU</name>
<accession>A0A4T0BMQ3</accession>
<protein>
    <submittedName>
        <fullName evidence="1">Uncharacterized protein</fullName>
    </submittedName>
</protein>
<reference evidence="1 2" key="1">
    <citation type="submission" date="2018-10" db="EMBL/GenBank/DDBJ databases">
        <title>Fifty Aureobasidium pullulans genomes reveal a recombining polyextremotolerant generalist.</title>
        <authorList>
            <person name="Gostincar C."/>
            <person name="Turk M."/>
            <person name="Zajc J."/>
            <person name="Gunde-Cimerman N."/>
        </authorList>
    </citation>
    <scope>NUCLEOTIDE SEQUENCE [LARGE SCALE GENOMIC DNA]</scope>
    <source>
        <strain evidence="1 2">EXF-1645</strain>
    </source>
</reference>